<feature type="chain" id="PRO_5037261630" description="DUF1573 domain-containing protein" evidence="1">
    <location>
        <begin position="24"/>
        <end position="86"/>
    </location>
</feature>
<dbReference type="Proteomes" id="UP000663722">
    <property type="component" value="Chromosome"/>
</dbReference>
<evidence type="ECO:0008006" key="4">
    <source>
        <dbReference type="Google" id="ProtNLM"/>
    </source>
</evidence>
<keyword evidence="1" id="KW-0732">Signal</keyword>
<protein>
    <recommendedName>
        <fullName evidence="4">DUF1573 domain-containing protein</fullName>
    </recommendedName>
</protein>
<reference evidence="2" key="1">
    <citation type="journal article" date="2021" name="Microb. Physiol.">
        <title>Proteogenomic Insights into the Physiology of Marine, Sulfate-Reducing, Filamentous Desulfonema limicola and Desulfonema magnum.</title>
        <authorList>
            <person name="Schnaars V."/>
            <person name="Wohlbrand L."/>
            <person name="Scheve S."/>
            <person name="Hinrichs C."/>
            <person name="Reinhardt R."/>
            <person name="Rabus R."/>
        </authorList>
    </citation>
    <scope>NUCLEOTIDE SEQUENCE</scope>
    <source>
        <strain evidence="2">4be13</strain>
    </source>
</reference>
<dbReference type="InterPro" id="IPR013783">
    <property type="entry name" value="Ig-like_fold"/>
</dbReference>
<dbReference type="KEGG" id="dmm:dnm_026770"/>
<dbReference type="EMBL" id="CP061800">
    <property type="protein sequence ID" value="QTA86653.1"/>
    <property type="molecule type" value="Genomic_DNA"/>
</dbReference>
<evidence type="ECO:0000313" key="2">
    <source>
        <dbReference type="EMBL" id="QTA86653.1"/>
    </source>
</evidence>
<organism evidence="2 3">
    <name type="scientific">Desulfonema magnum</name>
    <dbReference type="NCBI Taxonomy" id="45655"/>
    <lineage>
        <taxon>Bacteria</taxon>
        <taxon>Pseudomonadati</taxon>
        <taxon>Thermodesulfobacteriota</taxon>
        <taxon>Desulfobacteria</taxon>
        <taxon>Desulfobacterales</taxon>
        <taxon>Desulfococcaceae</taxon>
        <taxon>Desulfonema</taxon>
    </lineage>
</organism>
<proteinExistence type="predicted"/>
<name>A0A975GN97_9BACT</name>
<evidence type="ECO:0000313" key="3">
    <source>
        <dbReference type="Proteomes" id="UP000663722"/>
    </source>
</evidence>
<feature type="signal peptide" evidence="1">
    <location>
        <begin position="1"/>
        <end position="23"/>
    </location>
</feature>
<evidence type="ECO:0000256" key="1">
    <source>
        <dbReference type="SAM" id="SignalP"/>
    </source>
</evidence>
<keyword evidence="3" id="KW-1185">Reference proteome</keyword>
<gene>
    <name evidence="2" type="ORF">dnm_026770</name>
</gene>
<accession>A0A975GN97</accession>
<dbReference type="AlphaFoldDB" id="A0A975GN97"/>
<dbReference type="Gene3D" id="2.60.40.10">
    <property type="entry name" value="Immunoglobulins"/>
    <property type="match status" value="1"/>
</dbReference>
<sequence>MKLKTFVTAFASCVLLFVSVSFGAENESRPLVESQLSLEIQDVPSAFVPSDKIEFPSAIEGDSVSHTFIIQNRGTAPLKIKKVRTG</sequence>